<gene>
    <name evidence="6" type="ORF">GCM10007874_27790</name>
</gene>
<keyword evidence="2" id="KW-0805">Transcription regulation</keyword>
<evidence type="ECO:0000256" key="1">
    <source>
        <dbReference type="ARBA" id="ARBA00022553"/>
    </source>
</evidence>
<dbReference type="SUPFAM" id="SSF52172">
    <property type="entry name" value="CheY-like"/>
    <property type="match status" value="1"/>
</dbReference>
<evidence type="ECO:0000313" key="6">
    <source>
        <dbReference type="EMBL" id="GLS19762.1"/>
    </source>
</evidence>
<dbReference type="PROSITE" id="PS50110">
    <property type="entry name" value="RESPONSE_REGULATORY"/>
    <property type="match status" value="1"/>
</dbReference>
<evidence type="ECO:0000256" key="3">
    <source>
        <dbReference type="ARBA" id="ARBA00023163"/>
    </source>
</evidence>
<keyword evidence="7" id="KW-1185">Reference proteome</keyword>
<sequence>MADNDRKTILVIEDEHMVQMLVVDILNDLGYSTLEAKDANTALPILQGEQTIDLMVTDIGLPGMSGWDLARLARDARPALKILFLTGYENEQSPELDRDGSHEVMAKPFDMGTFEAKIIAMMAQPLEKGTV</sequence>
<evidence type="ECO:0000256" key="2">
    <source>
        <dbReference type="ARBA" id="ARBA00023015"/>
    </source>
</evidence>
<dbReference type="RefSeq" id="WP_284312782.1">
    <property type="nucleotide sequence ID" value="NZ_BSPC01000024.1"/>
</dbReference>
<feature type="modified residue" description="4-aspartylphosphate" evidence="4">
    <location>
        <position position="58"/>
    </location>
</feature>
<organism evidence="6 7">
    <name type="scientific">Labrys miyagiensis</name>
    <dbReference type="NCBI Taxonomy" id="346912"/>
    <lineage>
        <taxon>Bacteria</taxon>
        <taxon>Pseudomonadati</taxon>
        <taxon>Pseudomonadota</taxon>
        <taxon>Alphaproteobacteria</taxon>
        <taxon>Hyphomicrobiales</taxon>
        <taxon>Xanthobacteraceae</taxon>
        <taxon>Labrys</taxon>
    </lineage>
</organism>
<dbReference type="InterPro" id="IPR050595">
    <property type="entry name" value="Bact_response_regulator"/>
</dbReference>
<evidence type="ECO:0000259" key="5">
    <source>
        <dbReference type="PROSITE" id="PS50110"/>
    </source>
</evidence>
<dbReference type="Proteomes" id="UP001156882">
    <property type="component" value="Unassembled WGS sequence"/>
</dbReference>
<dbReference type="EMBL" id="BSPC01000024">
    <property type="protein sequence ID" value="GLS19762.1"/>
    <property type="molecule type" value="Genomic_DNA"/>
</dbReference>
<accession>A0ABQ6CJF5</accession>
<proteinExistence type="predicted"/>
<name>A0ABQ6CJF5_9HYPH</name>
<dbReference type="Pfam" id="PF00072">
    <property type="entry name" value="Response_reg"/>
    <property type="match status" value="1"/>
</dbReference>
<dbReference type="InterPro" id="IPR001789">
    <property type="entry name" value="Sig_transdc_resp-reg_receiver"/>
</dbReference>
<evidence type="ECO:0000313" key="7">
    <source>
        <dbReference type="Proteomes" id="UP001156882"/>
    </source>
</evidence>
<dbReference type="PANTHER" id="PTHR44591:SF3">
    <property type="entry name" value="RESPONSE REGULATORY DOMAIN-CONTAINING PROTEIN"/>
    <property type="match status" value="1"/>
</dbReference>
<evidence type="ECO:0000256" key="4">
    <source>
        <dbReference type="PROSITE-ProRule" id="PRU00169"/>
    </source>
</evidence>
<reference evidence="7" key="1">
    <citation type="journal article" date="2019" name="Int. J. Syst. Evol. Microbiol.">
        <title>The Global Catalogue of Microorganisms (GCM) 10K type strain sequencing project: providing services to taxonomists for standard genome sequencing and annotation.</title>
        <authorList>
            <consortium name="The Broad Institute Genomics Platform"/>
            <consortium name="The Broad Institute Genome Sequencing Center for Infectious Disease"/>
            <person name="Wu L."/>
            <person name="Ma J."/>
        </authorList>
    </citation>
    <scope>NUCLEOTIDE SEQUENCE [LARGE SCALE GENOMIC DNA]</scope>
    <source>
        <strain evidence="7">NBRC 101365</strain>
    </source>
</reference>
<dbReference type="SMART" id="SM00448">
    <property type="entry name" value="REC"/>
    <property type="match status" value="1"/>
</dbReference>
<comment type="caution">
    <text evidence="6">The sequence shown here is derived from an EMBL/GenBank/DDBJ whole genome shotgun (WGS) entry which is preliminary data.</text>
</comment>
<protein>
    <recommendedName>
        <fullName evidence="5">Response regulatory domain-containing protein</fullName>
    </recommendedName>
</protein>
<feature type="domain" description="Response regulatory" evidence="5">
    <location>
        <begin position="8"/>
        <end position="122"/>
    </location>
</feature>
<dbReference type="PANTHER" id="PTHR44591">
    <property type="entry name" value="STRESS RESPONSE REGULATOR PROTEIN 1"/>
    <property type="match status" value="1"/>
</dbReference>
<keyword evidence="3" id="KW-0804">Transcription</keyword>
<dbReference type="InterPro" id="IPR011006">
    <property type="entry name" value="CheY-like_superfamily"/>
</dbReference>
<dbReference type="Gene3D" id="3.40.50.2300">
    <property type="match status" value="1"/>
</dbReference>
<keyword evidence="1 4" id="KW-0597">Phosphoprotein</keyword>